<keyword evidence="2" id="KW-1185">Reference proteome</keyword>
<sequence length="110" mass="13413">MLATREKMIKLTRNKVEYFYKRTFQYFTEREVMEVRYIVKQTTDGRLHHEKRKVIKSEINYVPRSKFSEKDFKSLEVEPLTTQFPLSLEQLERVIEKGSLFDERIISIFK</sequence>
<dbReference type="RefSeq" id="WP_248254923.1">
    <property type="nucleotide sequence ID" value="NZ_JAIWJX010000004.1"/>
</dbReference>
<dbReference type="AlphaFoldDB" id="A0A9X1XIH8"/>
<organism evidence="1 2">
    <name type="scientific">Fictibacillus marinisediminis</name>
    <dbReference type="NCBI Taxonomy" id="2878389"/>
    <lineage>
        <taxon>Bacteria</taxon>
        <taxon>Bacillati</taxon>
        <taxon>Bacillota</taxon>
        <taxon>Bacilli</taxon>
        <taxon>Bacillales</taxon>
        <taxon>Fictibacillaceae</taxon>
        <taxon>Fictibacillus</taxon>
    </lineage>
</organism>
<dbReference type="EMBL" id="JAIWJX010000004">
    <property type="protein sequence ID" value="MCK6259560.1"/>
    <property type="molecule type" value="Genomic_DNA"/>
</dbReference>
<reference evidence="1" key="1">
    <citation type="submission" date="2021-09" db="EMBL/GenBank/DDBJ databases">
        <title>Genome analysis of Fictibacillus sp. KIGAM418 isolated from marine sediment.</title>
        <authorList>
            <person name="Seo M.-J."/>
            <person name="Cho E.-S."/>
            <person name="Hwang C.Y."/>
        </authorList>
    </citation>
    <scope>NUCLEOTIDE SEQUENCE</scope>
    <source>
        <strain evidence="1">KIGAM418</strain>
    </source>
</reference>
<evidence type="ECO:0000313" key="2">
    <source>
        <dbReference type="Proteomes" id="UP001139011"/>
    </source>
</evidence>
<proteinExistence type="predicted"/>
<dbReference type="Proteomes" id="UP001139011">
    <property type="component" value="Unassembled WGS sequence"/>
</dbReference>
<gene>
    <name evidence="1" type="ORF">LCY76_23610</name>
</gene>
<protein>
    <submittedName>
        <fullName evidence="1">Uncharacterized protein</fullName>
    </submittedName>
</protein>
<name>A0A9X1XIH8_9BACL</name>
<comment type="caution">
    <text evidence="1">The sequence shown here is derived from an EMBL/GenBank/DDBJ whole genome shotgun (WGS) entry which is preliminary data.</text>
</comment>
<accession>A0A9X1XIH8</accession>
<evidence type="ECO:0000313" key="1">
    <source>
        <dbReference type="EMBL" id="MCK6259560.1"/>
    </source>
</evidence>